<dbReference type="EMBL" id="PYAX01000003">
    <property type="protein sequence ID" value="PSL56910.1"/>
    <property type="molecule type" value="Genomic_DNA"/>
</dbReference>
<evidence type="ECO:0000313" key="2">
    <source>
        <dbReference type="EMBL" id="PSL56910.1"/>
    </source>
</evidence>
<dbReference type="Proteomes" id="UP000241118">
    <property type="component" value="Unassembled WGS sequence"/>
</dbReference>
<dbReference type="InterPro" id="IPR027417">
    <property type="entry name" value="P-loop_NTPase"/>
</dbReference>
<evidence type="ECO:0000256" key="1">
    <source>
        <dbReference type="PROSITE-ProRule" id="PRU00339"/>
    </source>
</evidence>
<sequence length="751" mass="82085">MANEHLGHTANDMSGTTGAVVQAASIAGGVHLHATGPSQIPPPHELPPDVHAFTDRVEQLAEMDLLLASTEGAPTAAMVISAVSGTAGVGKTAFATHWAHRVSDRFPDGQLYVNLRGYGPDQPVAPVEALAGLLRSLGVPNTDIPHDLDERAARFRSLAAGRRMLIVLDNARSADQVRPLLPGTSSCVVLVTSRDALPGLVSRDGARRMNLDLLPHEQAVFLLRMLIGPRVDAERDAADALVRHCARLPLALRIAADLVTTSPDVALADLVNDLADEQNRLDLLDAGDDPYTAVRAVLSWSYRNLDPVEARAFRLLGLHPGRDFDTVSAAVLIEAAPAGARRVLDSLVRAHLLERTKASRYQMHDLLRVYAADLAAQEESARAQQAALGRLFDFFLHTAALAMDILFPQERDRRPTLPTNGGLPANLVDDSQAVRWLEDERATFSAVAAQIVDTTWSVYATLLSTTLYRFLDIHGHFDDAVTLHTHAVTAGRQQRDDAAEGRALHNLGVVYQRLGRYLEARDHLEEAIAALRRAGSRRVEALALADLGHVHMLLGQYDKALACDSDGLLLFEAEGERTGQGQVLNNMGLVLDRLGRHDESVEHTQRALALFRETDDRPRMGYALNDIGVALQHLDRHHEAKGYHEEALDLARATHDRALEAEALNGLGNALRRVEMTDEVLKCHEQALAIALDIGDRHEQAQAHEGFANAYEALENVTEARERWNNALEIYSELGAPEAAEVRRRLDRLIG</sequence>
<dbReference type="Pfam" id="PF13424">
    <property type="entry name" value="TPR_12"/>
    <property type="match status" value="3"/>
</dbReference>
<dbReference type="SMART" id="SM00028">
    <property type="entry name" value="TPR"/>
    <property type="match status" value="6"/>
</dbReference>
<dbReference type="SUPFAM" id="SSF52540">
    <property type="entry name" value="P-loop containing nucleoside triphosphate hydrolases"/>
    <property type="match status" value="1"/>
</dbReference>
<name>A0A2P8IEP1_SACCR</name>
<comment type="caution">
    <text evidence="2">The sequence shown here is derived from an EMBL/GenBank/DDBJ whole genome shotgun (WGS) entry which is preliminary data.</text>
</comment>
<gene>
    <name evidence="2" type="ORF">B0I31_103670</name>
</gene>
<dbReference type="Gene3D" id="1.25.40.10">
    <property type="entry name" value="Tetratricopeptide repeat domain"/>
    <property type="match status" value="2"/>
</dbReference>
<organism evidence="2 3">
    <name type="scientific">Saccharothrix carnea</name>
    <dbReference type="NCBI Taxonomy" id="1280637"/>
    <lineage>
        <taxon>Bacteria</taxon>
        <taxon>Bacillati</taxon>
        <taxon>Actinomycetota</taxon>
        <taxon>Actinomycetes</taxon>
        <taxon>Pseudonocardiales</taxon>
        <taxon>Pseudonocardiaceae</taxon>
        <taxon>Saccharothrix</taxon>
    </lineage>
</organism>
<keyword evidence="3" id="KW-1185">Reference proteome</keyword>
<keyword evidence="1" id="KW-0802">TPR repeat</keyword>
<dbReference type="InterPro" id="IPR011990">
    <property type="entry name" value="TPR-like_helical_dom_sf"/>
</dbReference>
<reference evidence="2 3" key="1">
    <citation type="submission" date="2018-03" db="EMBL/GenBank/DDBJ databases">
        <title>Genomic Encyclopedia of Type Strains, Phase III (KMG-III): the genomes of soil and plant-associated and newly described type strains.</title>
        <authorList>
            <person name="Whitman W."/>
        </authorList>
    </citation>
    <scope>NUCLEOTIDE SEQUENCE [LARGE SCALE GENOMIC DNA]</scope>
    <source>
        <strain evidence="2 3">CGMCC 4.7097</strain>
    </source>
</reference>
<dbReference type="Gene3D" id="3.40.50.300">
    <property type="entry name" value="P-loop containing nucleotide triphosphate hydrolases"/>
    <property type="match status" value="1"/>
</dbReference>
<evidence type="ECO:0000313" key="3">
    <source>
        <dbReference type="Proteomes" id="UP000241118"/>
    </source>
</evidence>
<dbReference type="PROSITE" id="PS50005">
    <property type="entry name" value="TPR"/>
    <property type="match status" value="1"/>
</dbReference>
<dbReference type="PRINTS" id="PR00364">
    <property type="entry name" value="DISEASERSIST"/>
</dbReference>
<proteinExistence type="predicted"/>
<protein>
    <submittedName>
        <fullName evidence="2">NB-ARC domain-containing protein</fullName>
    </submittedName>
</protein>
<dbReference type="PANTHER" id="PTHR10098">
    <property type="entry name" value="RAPSYN-RELATED"/>
    <property type="match status" value="1"/>
</dbReference>
<dbReference type="AlphaFoldDB" id="A0A2P8IEP1"/>
<dbReference type="RefSeq" id="WP_106615277.1">
    <property type="nucleotide sequence ID" value="NZ_PYAX01000003.1"/>
</dbReference>
<feature type="repeat" description="TPR" evidence="1">
    <location>
        <begin position="501"/>
        <end position="534"/>
    </location>
</feature>
<dbReference type="GO" id="GO:0043531">
    <property type="term" value="F:ADP binding"/>
    <property type="evidence" value="ECO:0007669"/>
    <property type="project" value="InterPro"/>
</dbReference>
<accession>A0A2P8IEP1</accession>
<dbReference type="OrthoDB" id="4507225at2"/>
<dbReference type="InterPro" id="IPR019734">
    <property type="entry name" value="TPR_rpt"/>
</dbReference>
<dbReference type="SUPFAM" id="SSF48452">
    <property type="entry name" value="TPR-like"/>
    <property type="match status" value="2"/>
</dbReference>